<dbReference type="AlphaFoldDB" id="A0A0A7RY24"/>
<dbReference type="FunFam" id="1.10.340.30:FF:000009">
    <property type="entry name" value="DNA-3-methyladenine glycosylase I"/>
    <property type="match status" value="1"/>
</dbReference>
<dbReference type="SUPFAM" id="SSF48150">
    <property type="entry name" value="DNA-glycosylase"/>
    <property type="match status" value="1"/>
</dbReference>
<feature type="binding site" evidence="9">
    <location>
        <position position="206"/>
    </location>
    <ligand>
        <name>Zn(2+)</name>
        <dbReference type="ChEBI" id="CHEBI:29105"/>
    </ligand>
</feature>
<sequence length="217" mass="25584">MEVLILIDCNYNEKKQNEREYTSLKQNHNRCAWVGNDPLYIKYHDQEWGQPQYNSLKLFEKICLEGQQAGLSWITVLKKRDEYRRCFFNFDPQKIVNLTDQDVEKMLHNTGLIRHRLKLTAIIKNAQAYINMQKKGEDFAEFIWSFVDGKPIVNFYHTLQEVPTSTDISKQMSKALRKRGFTFVGETICYAFMQSMGLVNDHLLDCYCRTTINSEKS</sequence>
<dbReference type="Gene3D" id="1.10.340.30">
    <property type="entry name" value="Hypothetical protein, domain 2"/>
    <property type="match status" value="1"/>
</dbReference>
<dbReference type="InterPro" id="IPR011257">
    <property type="entry name" value="DNA_glycosylase"/>
</dbReference>
<dbReference type="GO" id="GO:0006284">
    <property type="term" value="P:base-excision repair"/>
    <property type="evidence" value="ECO:0007669"/>
    <property type="project" value="InterPro"/>
</dbReference>
<dbReference type="PANTHER" id="PTHR30037">
    <property type="entry name" value="DNA-3-METHYLADENINE GLYCOSYLASE 1"/>
    <property type="match status" value="1"/>
</dbReference>
<evidence type="ECO:0000256" key="8">
    <source>
        <dbReference type="ARBA" id="ARBA00066766"/>
    </source>
</evidence>
<evidence type="ECO:0000313" key="11">
    <source>
        <dbReference type="Proteomes" id="UP000030901"/>
    </source>
</evidence>
<dbReference type="GO" id="GO:0046872">
    <property type="term" value="F:metal ion binding"/>
    <property type="evidence" value="ECO:0007669"/>
    <property type="project" value="UniProtKB-KW"/>
</dbReference>
<organism evidence="10 11">
    <name type="scientific">Frischella perrara</name>
    <dbReference type="NCBI Taxonomy" id="1267021"/>
    <lineage>
        <taxon>Bacteria</taxon>
        <taxon>Pseudomonadati</taxon>
        <taxon>Pseudomonadota</taxon>
        <taxon>Gammaproteobacteria</taxon>
        <taxon>Orbales</taxon>
        <taxon>Orbaceae</taxon>
        <taxon>Frischella</taxon>
    </lineage>
</organism>
<keyword evidence="1 9" id="KW-0479">Metal-binding</keyword>
<dbReference type="EMBL" id="CP009056">
    <property type="protein sequence ID" value="AJA44230.1"/>
    <property type="molecule type" value="Genomic_DNA"/>
</dbReference>
<dbReference type="Pfam" id="PF03352">
    <property type="entry name" value="Adenine_glyco"/>
    <property type="match status" value="1"/>
</dbReference>
<evidence type="ECO:0000256" key="2">
    <source>
        <dbReference type="ARBA" id="ARBA00022763"/>
    </source>
</evidence>
<evidence type="ECO:0000256" key="6">
    <source>
        <dbReference type="ARBA" id="ARBA00052558"/>
    </source>
</evidence>
<dbReference type="Proteomes" id="UP000030901">
    <property type="component" value="Chromosome"/>
</dbReference>
<dbReference type="EC" id="3.2.2.20" evidence="8"/>
<keyword evidence="10" id="KW-0326">Glycosidase</keyword>
<dbReference type="NCBIfam" id="TIGR00624">
    <property type="entry name" value="tag"/>
    <property type="match status" value="1"/>
</dbReference>
<evidence type="ECO:0000256" key="9">
    <source>
        <dbReference type="PIRSR" id="PIRSR604597-1"/>
    </source>
</evidence>
<evidence type="ECO:0000256" key="1">
    <source>
        <dbReference type="ARBA" id="ARBA00022723"/>
    </source>
</evidence>
<keyword evidence="5" id="KW-0234">DNA repair</keyword>
<feature type="binding site" evidence="9">
    <location>
        <position position="202"/>
    </location>
    <ligand>
        <name>Zn(2+)</name>
        <dbReference type="ChEBI" id="CHEBI:29105"/>
    </ligand>
</feature>
<name>A0A0A7RY24_FRIPE</name>
<dbReference type="HOGENOM" id="CLU_083758_1_0_6"/>
<evidence type="ECO:0000256" key="5">
    <source>
        <dbReference type="ARBA" id="ARBA00023204"/>
    </source>
</evidence>
<feature type="binding site" evidence="9">
    <location>
        <position position="31"/>
    </location>
    <ligand>
        <name>Zn(2+)</name>
        <dbReference type="ChEBI" id="CHEBI:29105"/>
    </ligand>
</feature>
<proteinExistence type="predicted"/>
<dbReference type="InterPro" id="IPR052891">
    <property type="entry name" value="DNA-3mA_glycosylase"/>
</dbReference>
<evidence type="ECO:0000256" key="4">
    <source>
        <dbReference type="ARBA" id="ARBA00022833"/>
    </source>
</evidence>
<keyword evidence="3 10" id="KW-0378">Hydrolase</keyword>
<gene>
    <name evidence="10" type="ORF">FPB0191_00392</name>
</gene>
<comment type="function">
    <text evidence="7">Hydrolysis of the deoxyribose N-glycosidic bond to excise 3-methyladenine from the damaged DNA polymer formed by alkylation lesions.</text>
</comment>
<dbReference type="InterPro" id="IPR005019">
    <property type="entry name" value="Adenine_glyco"/>
</dbReference>
<comment type="catalytic activity">
    <reaction evidence="6">
        <text>Hydrolysis of alkylated DNA, releasing 3-methyladenine.</text>
        <dbReference type="EC" id="3.2.2.20"/>
    </reaction>
</comment>
<protein>
    <recommendedName>
        <fullName evidence="8">DNA-3-methyladenine glycosylase I</fullName>
        <ecNumber evidence="8">3.2.2.20</ecNumber>
    </recommendedName>
</protein>
<dbReference type="GO" id="GO:0008725">
    <property type="term" value="F:DNA-3-methyladenine glycosylase activity"/>
    <property type="evidence" value="ECO:0007669"/>
    <property type="project" value="UniProtKB-EC"/>
</dbReference>
<evidence type="ECO:0000256" key="3">
    <source>
        <dbReference type="ARBA" id="ARBA00022801"/>
    </source>
</evidence>
<reference evidence="10 11" key="1">
    <citation type="journal article" date="2014" name="Appl. Environ. Microbiol.">
        <title>Gut symbionts from distinct hosts exhibit genotoxic activity via divergent colibactin biosynthetic pathways.</title>
        <authorList>
            <person name="Engel P."/>
            <person name="Vizcaino M.I."/>
            <person name="Crawford J.M."/>
        </authorList>
    </citation>
    <scope>NUCLEOTIDE SEQUENCE [LARGE SCALE GENOMIC DNA]</scope>
    <source>
        <strain evidence="10 11">PEB0191</strain>
    </source>
</reference>
<evidence type="ECO:0000256" key="7">
    <source>
        <dbReference type="ARBA" id="ARBA00057608"/>
    </source>
</evidence>
<keyword evidence="11" id="KW-1185">Reference proteome</keyword>
<dbReference type="PANTHER" id="PTHR30037:SF4">
    <property type="entry name" value="DNA-3-METHYLADENINE GLYCOSYLASE I"/>
    <property type="match status" value="1"/>
</dbReference>
<dbReference type="InterPro" id="IPR004597">
    <property type="entry name" value="Tag"/>
</dbReference>
<keyword evidence="4 9" id="KW-0862">Zinc</keyword>
<feature type="binding site" evidence="9">
    <location>
        <position position="44"/>
    </location>
    <ligand>
        <name>Zn(2+)</name>
        <dbReference type="ChEBI" id="CHEBI:29105"/>
    </ligand>
</feature>
<accession>A0A0A7RY24</accession>
<evidence type="ECO:0000313" key="10">
    <source>
        <dbReference type="EMBL" id="AJA44230.1"/>
    </source>
</evidence>
<dbReference type="KEGG" id="fpp:FPB0191_00392"/>
<dbReference type="STRING" id="1267021.FPB0191_00392"/>
<keyword evidence="2" id="KW-0227">DNA damage</keyword>